<evidence type="ECO:0000256" key="1">
    <source>
        <dbReference type="ARBA" id="ARBA00022741"/>
    </source>
</evidence>
<dbReference type="PANTHER" id="PTHR30476">
    <property type="entry name" value="UPF0234 PROTEIN YAJQ"/>
    <property type="match status" value="1"/>
</dbReference>
<gene>
    <name evidence="4" type="ORF">MNODULE_14875</name>
</gene>
<evidence type="ECO:0000313" key="5">
    <source>
        <dbReference type="Proteomes" id="UP000534783"/>
    </source>
</evidence>
<dbReference type="GO" id="GO:0005829">
    <property type="term" value="C:cytosol"/>
    <property type="evidence" value="ECO:0007669"/>
    <property type="project" value="TreeGrafter"/>
</dbReference>
<dbReference type="HAMAP" id="MF_00632">
    <property type="entry name" value="UPF0234"/>
    <property type="match status" value="1"/>
</dbReference>
<dbReference type="AlphaFoldDB" id="A0A7X6DRI6"/>
<dbReference type="InterPro" id="IPR007551">
    <property type="entry name" value="YajQ/Smlt4090-like"/>
</dbReference>
<name>A0A7X6DRI6_9BACT</name>
<dbReference type="Gene3D" id="3.30.70.990">
    <property type="entry name" value="YajQ-like, domain 2"/>
    <property type="match status" value="1"/>
</dbReference>
<dbReference type="InterPro" id="IPR035571">
    <property type="entry name" value="UPF0234-like_C"/>
</dbReference>
<dbReference type="InterPro" id="IPR036183">
    <property type="entry name" value="YajQ-like_sf"/>
</dbReference>
<comment type="function">
    <text evidence="3">Nucleotide-binding protein.</text>
</comment>
<dbReference type="PANTHER" id="PTHR30476:SF0">
    <property type="entry name" value="UPF0234 PROTEIN YAJQ"/>
    <property type="match status" value="1"/>
</dbReference>
<reference evidence="4 5" key="1">
    <citation type="journal article" date="2020" name="Nature">
        <title>Bacterial chemolithoautotrophy via manganese oxidation.</title>
        <authorList>
            <person name="Yu H."/>
            <person name="Leadbetter J.R."/>
        </authorList>
    </citation>
    <scope>NUCLEOTIDE SEQUENCE [LARGE SCALE GENOMIC DNA]</scope>
    <source>
        <strain evidence="4 5">Mn-1</strain>
    </source>
</reference>
<protein>
    <recommendedName>
        <fullName evidence="3">Nucleotide-binding protein MNODULE_14875</fullName>
    </recommendedName>
</protein>
<dbReference type="Proteomes" id="UP000534783">
    <property type="component" value="Unassembled WGS sequence"/>
</dbReference>
<comment type="caution">
    <text evidence="4">The sequence shown here is derived from an EMBL/GenBank/DDBJ whole genome shotgun (WGS) entry which is preliminary data.</text>
</comment>
<dbReference type="GO" id="GO:0000166">
    <property type="term" value="F:nucleotide binding"/>
    <property type="evidence" value="ECO:0007669"/>
    <property type="project" value="UniProtKB-UniRule"/>
</dbReference>
<proteinExistence type="inferred from homology"/>
<dbReference type="SUPFAM" id="SSF89963">
    <property type="entry name" value="YajQ-like"/>
    <property type="match status" value="2"/>
</dbReference>
<sequence>MAETSSFDVVSKIDIQEVKNAVEQAMKEVRQRFDLKGSKSEIRLEEEKELIVTSEDEYKLKAVLDVLQTKLVKRNVSLKALVYEKVEKALGGAVRQKISLQQGIPSEKAKEISKAIRDGKFKVQAQIQADQVRVQSKSKDELQSVITFLKSQDFGLDLQFLNYR</sequence>
<dbReference type="EMBL" id="VTOW01000003">
    <property type="protein sequence ID" value="NKE72030.1"/>
    <property type="molecule type" value="Genomic_DNA"/>
</dbReference>
<dbReference type="NCBIfam" id="NF003819">
    <property type="entry name" value="PRK05412.1"/>
    <property type="match status" value="1"/>
</dbReference>
<comment type="similarity">
    <text evidence="2 3">Belongs to the YajQ family.</text>
</comment>
<keyword evidence="1 3" id="KW-0547">Nucleotide-binding</keyword>
<dbReference type="RefSeq" id="WP_168061328.1">
    <property type="nucleotide sequence ID" value="NZ_VTOW01000003.1"/>
</dbReference>
<evidence type="ECO:0000313" key="4">
    <source>
        <dbReference type="EMBL" id="NKE72030.1"/>
    </source>
</evidence>
<dbReference type="Pfam" id="PF04461">
    <property type="entry name" value="YajQ"/>
    <property type="match status" value="1"/>
</dbReference>
<organism evidence="4 5">
    <name type="scientific">Candidatus Manganitrophus noduliformans</name>
    <dbReference type="NCBI Taxonomy" id="2606439"/>
    <lineage>
        <taxon>Bacteria</taxon>
        <taxon>Pseudomonadati</taxon>
        <taxon>Nitrospirota</taxon>
        <taxon>Nitrospiria</taxon>
        <taxon>Candidatus Troglogloeales</taxon>
        <taxon>Candidatus Manganitrophaceae</taxon>
        <taxon>Candidatus Manganitrophus</taxon>
    </lineage>
</organism>
<accession>A0A7X6DRI6</accession>
<dbReference type="Gene3D" id="3.30.70.860">
    <property type="match status" value="1"/>
</dbReference>
<evidence type="ECO:0000256" key="3">
    <source>
        <dbReference type="HAMAP-Rule" id="MF_00632"/>
    </source>
</evidence>
<evidence type="ECO:0000256" key="2">
    <source>
        <dbReference type="ARBA" id="ARBA00093450"/>
    </source>
</evidence>
<dbReference type="InterPro" id="IPR035570">
    <property type="entry name" value="UPF0234_N"/>
</dbReference>
<keyword evidence="5" id="KW-1185">Reference proteome</keyword>
<dbReference type="CDD" id="cd11740">
    <property type="entry name" value="YajQ_like"/>
    <property type="match status" value="1"/>
</dbReference>